<evidence type="ECO:0000313" key="11">
    <source>
        <dbReference type="EMBL" id="MRX53808.1"/>
    </source>
</evidence>
<protein>
    <submittedName>
        <fullName evidence="11">TRAP transporter small permease subunit</fullName>
    </submittedName>
</protein>
<keyword evidence="6 9" id="KW-1133">Transmembrane helix</keyword>
<dbReference type="PANTHER" id="PTHR35011">
    <property type="entry name" value="2,3-DIKETO-L-GULONATE TRAP TRANSPORTER SMALL PERMEASE PROTEIN YIAM"/>
    <property type="match status" value="1"/>
</dbReference>
<organism evidence="11 12">
    <name type="scientific">Metabacillus idriensis</name>
    <dbReference type="NCBI Taxonomy" id="324768"/>
    <lineage>
        <taxon>Bacteria</taxon>
        <taxon>Bacillati</taxon>
        <taxon>Bacillota</taxon>
        <taxon>Bacilli</taxon>
        <taxon>Bacillales</taxon>
        <taxon>Bacillaceae</taxon>
        <taxon>Metabacillus</taxon>
    </lineage>
</organism>
<keyword evidence="2" id="KW-0813">Transport</keyword>
<feature type="transmembrane region" description="Helical" evidence="9">
    <location>
        <begin position="12"/>
        <end position="34"/>
    </location>
</feature>
<evidence type="ECO:0000256" key="7">
    <source>
        <dbReference type="ARBA" id="ARBA00023136"/>
    </source>
</evidence>
<feature type="transmembrane region" description="Helical" evidence="9">
    <location>
        <begin position="126"/>
        <end position="145"/>
    </location>
</feature>
<evidence type="ECO:0000256" key="9">
    <source>
        <dbReference type="SAM" id="Phobius"/>
    </source>
</evidence>
<dbReference type="Pfam" id="PF04290">
    <property type="entry name" value="DctQ"/>
    <property type="match status" value="1"/>
</dbReference>
<dbReference type="InterPro" id="IPR007387">
    <property type="entry name" value="TRAP_DctQ"/>
</dbReference>
<evidence type="ECO:0000256" key="1">
    <source>
        <dbReference type="ARBA" id="ARBA00004429"/>
    </source>
</evidence>
<feature type="transmembrane region" description="Helical" evidence="9">
    <location>
        <begin position="46"/>
        <end position="64"/>
    </location>
</feature>
<evidence type="ECO:0000256" key="4">
    <source>
        <dbReference type="ARBA" id="ARBA00022519"/>
    </source>
</evidence>
<feature type="domain" description="Tripartite ATP-independent periplasmic transporters DctQ component" evidence="10">
    <location>
        <begin position="22"/>
        <end position="146"/>
    </location>
</feature>
<dbReference type="GO" id="GO:0015740">
    <property type="term" value="P:C4-dicarboxylate transport"/>
    <property type="evidence" value="ECO:0007669"/>
    <property type="project" value="TreeGrafter"/>
</dbReference>
<reference evidence="11 12" key="1">
    <citation type="submission" date="2019-11" db="EMBL/GenBank/DDBJ databases">
        <title>Bacillus idriensis genome.</title>
        <authorList>
            <person name="Konopka E.N."/>
            <person name="Newman J.D."/>
        </authorList>
    </citation>
    <scope>NUCLEOTIDE SEQUENCE [LARGE SCALE GENOMIC DNA]</scope>
    <source>
        <strain evidence="11 12">DSM 19097</strain>
    </source>
</reference>
<comment type="subcellular location">
    <subcellularLocation>
        <location evidence="1">Cell inner membrane</location>
        <topology evidence="1">Multi-pass membrane protein</topology>
    </subcellularLocation>
</comment>
<evidence type="ECO:0000313" key="12">
    <source>
        <dbReference type="Proteomes" id="UP000441585"/>
    </source>
</evidence>
<evidence type="ECO:0000256" key="3">
    <source>
        <dbReference type="ARBA" id="ARBA00022475"/>
    </source>
</evidence>
<proteinExistence type="inferred from homology"/>
<comment type="similarity">
    <text evidence="8">Belongs to the TRAP transporter small permease family.</text>
</comment>
<evidence type="ECO:0000256" key="6">
    <source>
        <dbReference type="ARBA" id="ARBA00022989"/>
    </source>
</evidence>
<name>A0A6I2M6Q5_9BACI</name>
<comment type="caution">
    <text evidence="11">The sequence shown here is derived from an EMBL/GenBank/DDBJ whole genome shotgun (WGS) entry which is preliminary data.</text>
</comment>
<evidence type="ECO:0000256" key="8">
    <source>
        <dbReference type="ARBA" id="ARBA00038436"/>
    </source>
</evidence>
<sequence>MVMSKVISCIENFFLAATMLAMSVITFANVITRYFFHYSLSFTEEITINLFVLLTFLGAAAGLRKNAHLGFSLLFEKANVLGQKILIIFGTALISAVFILFAYYGYEMVRFQMERNLITPSLGLKQWMFSIVFPIGCLFCLYRAIEAGAIEWATITKQSERGMKA</sequence>
<dbReference type="AlphaFoldDB" id="A0A6I2M6Q5"/>
<keyword evidence="3" id="KW-1003">Cell membrane</keyword>
<keyword evidence="7 9" id="KW-0472">Membrane</keyword>
<dbReference type="EMBL" id="WKKF01000001">
    <property type="protein sequence ID" value="MRX53808.1"/>
    <property type="molecule type" value="Genomic_DNA"/>
</dbReference>
<evidence type="ECO:0000259" key="10">
    <source>
        <dbReference type="Pfam" id="PF04290"/>
    </source>
</evidence>
<feature type="transmembrane region" description="Helical" evidence="9">
    <location>
        <begin position="85"/>
        <end position="106"/>
    </location>
</feature>
<dbReference type="Proteomes" id="UP000441585">
    <property type="component" value="Unassembled WGS sequence"/>
</dbReference>
<dbReference type="GO" id="GO:0022857">
    <property type="term" value="F:transmembrane transporter activity"/>
    <property type="evidence" value="ECO:0007669"/>
    <property type="project" value="TreeGrafter"/>
</dbReference>
<keyword evidence="12" id="KW-1185">Reference proteome</keyword>
<dbReference type="PANTHER" id="PTHR35011:SF2">
    <property type="entry name" value="2,3-DIKETO-L-GULONATE TRAP TRANSPORTER SMALL PERMEASE PROTEIN YIAM"/>
    <property type="match status" value="1"/>
</dbReference>
<keyword evidence="5 9" id="KW-0812">Transmembrane</keyword>
<gene>
    <name evidence="11" type="ORF">GJU41_07465</name>
</gene>
<evidence type="ECO:0000256" key="2">
    <source>
        <dbReference type="ARBA" id="ARBA00022448"/>
    </source>
</evidence>
<dbReference type="GO" id="GO:0005886">
    <property type="term" value="C:plasma membrane"/>
    <property type="evidence" value="ECO:0007669"/>
    <property type="project" value="UniProtKB-SubCell"/>
</dbReference>
<dbReference type="InterPro" id="IPR055348">
    <property type="entry name" value="DctQ"/>
</dbReference>
<keyword evidence="4" id="KW-0997">Cell inner membrane</keyword>
<evidence type="ECO:0000256" key="5">
    <source>
        <dbReference type="ARBA" id="ARBA00022692"/>
    </source>
</evidence>
<accession>A0A6I2M6Q5</accession>